<dbReference type="EC" id="4.1.2.25" evidence="6"/>
<dbReference type="InterPro" id="IPR006157">
    <property type="entry name" value="FolB_dom"/>
</dbReference>
<dbReference type="NCBIfam" id="TIGR00526">
    <property type="entry name" value="folB_dom"/>
    <property type="match status" value="1"/>
</dbReference>
<evidence type="ECO:0000256" key="5">
    <source>
        <dbReference type="ARBA" id="ARBA00023239"/>
    </source>
</evidence>
<dbReference type="GO" id="GO:0004150">
    <property type="term" value="F:dihydroneopterin aldolase activity"/>
    <property type="evidence" value="ECO:0007669"/>
    <property type="project" value="UniProtKB-UniRule"/>
</dbReference>
<comment type="caution">
    <text evidence="8">The sequence shown here is derived from an EMBL/GenBank/DDBJ whole genome shotgun (WGS) entry which is preliminary data.</text>
</comment>
<feature type="domain" description="Dihydroneopterin aldolase/epimerase" evidence="7">
    <location>
        <begin position="5"/>
        <end position="118"/>
    </location>
</feature>
<evidence type="ECO:0000256" key="4">
    <source>
        <dbReference type="ARBA" id="ARBA00022909"/>
    </source>
</evidence>
<evidence type="ECO:0000313" key="9">
    <source>
        <dbReference type="Proteomes" id="UP000003303"/>
    </source>
</evidence>
<comment type="catalytic activity">
    <reaction evidence="1 6">
        <text>7,8-dihydroneopterin = 6-hydroxymethyl-7,8-dihydropterin + glycolaldehyde</text>
        <dbReference type="Rhea" id="RHEA:10540"/>
        <dbReference type="ChEBI" id="CHEBI:17001"/>
        <dbReference type="ChEBI" id="CHEBI:17071"/>
        <dbReference type="ChEBI" id="CHEBI:44841"/>
        <dbReference type="EC" id="4.1.2.25"/>
    </reaction>
</comment>
<dbReference type="GO" id="GO:0046654">
    <property type="term" value="P:tetrahydrofolate biosynthetic process"/>
    <property type="evidence" value="ECO:0007669"/>
    <property type="project" value="UniProtKB-UniRule"/>
</dbReference>
<dbReference type="Gene3D" id="3.30.1130.10">
    <property type="match status" value="1"/>
</dbReference>
<dbReference type="AlphaFoldDB" id="C2MA19"/>
<evidence type="ECO:0000259" key="7">
    <source>
        <dbReference type="SMART" id="SM00905"/>
    </source>
</evidence>
<dbReference type="PANTHER" id="PTHR42844">
    <property type="entry name" value="DIHYDRONEOPTERIN ALDOLASE 1-RELATED"/>
    <property type="match status" value="1"/>
</dbReference>
<dbReference type="eggNOG" id="COG1539">
    <property type="taxonomic scope" value="Bacteria"/>
</dbReference>
<dbReference type="Proteomes" id="UP000003303">
    <property type="component" value="Unassembled WGS sequence"/>
</dbReference>
<evidence type="ECO:0000313" key="8">
    <source>
        <dbReference type="EMBL" id="EEK17430.1"/>
    </source>
</evidence>
<evidence type="ECO:0000256" key="3">
    <source>
        <dbReference type="ARBA" id="ARBA00005708"/>
    </source>
</evidence>
<dbReference type="NCBIfam" id="TIGR00525">
    <property type="entry name" value="folB"/>
    <property type="match status" value="1"/>
</dbReference>
<dbReference type="EMBL" id="ACLR01000059">
    <property type="protein sequence ID" value="EEK17430.1"/>
    <property type="molecule type" value="Genomic_DNA"/>
</dbReference>
<dbReference type="UniPathway" id="UPA00077">
    <property type="reaction ID" value="UER00154"/>
</dbReference>
<dbReference type="InterPro" id="IPR043133">
    <property type="entry name" value="GTP-CH-I_C/QueF"/>
</dbReference>
<comment type="function">
    <text evidence="6">Catalyzes the conversion of 7,8-dihydroneopterin to 6-hydroxymethyl-7,8-dihydropterin.</text>
</comment>
<comment type="similarity">
    <text evidence="3 6">Belongs to the DHNA family.</text>
</comment>
<dbReference type="SUPFAM" id="SSF55620">
    <property type="entry name" value="Tetrahydrobiopterin biosynthesis enzymes-like"/>
    <property type="match status" value="1"/>
</dbReference>
<name>C2MA19_9PORP</name>
<comment type="pathway">
    <text evidence="2 6">Cofactor biosynthesis; tetrahydrofolate biosynthesis; 2-amino-4-hydroxy-6-hydroxymethyl-7,8-dihydropteridine diphosphate from 7,8-dihydroneopterin triphosphate: step 3/4.</text>
</comment>
<dbReference type="SMART" id="SM00905">
    <property type="entry name" value="FolB"/>
    <property type="match status" value="1"/>
</dbReference>
<organism evidence="8 9">
    <name type="scientific">Porphyromonas uenonis 60-3</name>
    <dbReference type="NCBI Taxonomy" id="596327"/>
    <lineage>
        <taxon>Bacteria</taxon>
        <taxon>Pseudomonadati</taxon>
        <taxon>Bacteroidota</taxon>
        <taxon>Bacteroidia</taxon>
        <taxon>Bacteroidales</taxon>
        <taxon>Porphyromonadaceae</taxon>
        <taxon>Porphyromonas</taxon>
    </lineage>
</organism>
<keyword evidence="9" id="KW-1185">Reference proteome</keyword>
<sequence length="124" mass="13533">MKATIRIVNAHFYSYIGALPEEQVLGNRYIVNLTATYDASQAVQSDDVADAVSYADLYNVVADKIGHSRDNLLEYVAGQILKEILTNYKLVDSCEITIQKAIPPIAGIIEAASVTLAASREDNK</sequence>
<gene>
    <name evidence="8" type="primary">folB</name>
    <name evidence="8" type="ORF">PORUE0001_1649</name>
</gene>
<protein>
    <recommendedName>
        <fullName evidence="6">7,8-dihydroneopterin aldolase</fullName>
        <ecNumber evidence="6">4.1.2.25</ecNumber>
    </recommendedName>
</protein>
<evidence type="ECO:0000256" key="1">
    <source>
        <dbReference type="ARBA" id="ARBA00001353"/>
    </source>
</evidence>
<evidence type="ECO:0000256" key="2">
    <source>
        <dbReference type="ARBA" id="ARBA00005013"/>
    </source>
</evidence>
<dbReference type="OrthoDB" id="9803748at2"/>
<dbReference type="GO" id="GO:0046656">
    <property type="term" value="P:folic acid biosynthetic process"/>
    <property type="evidence" value="ECO:0007669"/>
    <property type="project" value="UniProtKB-UniRule"/>
</dbReference>
<proteinExistence type="inferred from homology"/>
<dbReference type="InterPro" id="IPR006156">
    <property type="entry name" value="Dihydroneopterin_aldolase"/>
</dbReference>
<evidence type="ECO:0000256" key="6">
    <source>
        <dbReference type="RuleBase" id="RU362079"/>
    </source>
</evidence>
<keyword evidence="4 6" id="KW-0289">Folate biosynthesis</keyword>
<keyword evidence="5 6" id="KW-0456">Lyase</keyword>
<dbReference type="STRING" id="596327.PORUE0001_1649"/>
<dbReference type="Pfam" id="PF02152">
    <property type="entry name" value="FolB"/>
    <property type="match status" value="1"/>
</dbReference>
<dbReference type="PANTHER" id="PTHR42844:SF1">
    <property type="entry name" value="DIHYDRONEOPTERIN ALDOLASE 1-RELATED"/>
    <property type="match status" value="1"/>
</dbReference>
<dbReference type="GO" id="GO:0005737">
    <property type="term" value="C:cytoplasm"/>
    <property type="evidence" value="ECO:0007669"/>
    <property type="project" value="TreeGrafter"/>
</dbReference>
<reference evidence="8 9" key="1">
    <citation type="submission" date="2009-04" db="EMBL/GenBank/DDBJ databases">
        <authorList>
            <person name="Sebastian Y."/>
            <person name="Madupu R."/>
            <person name="Durkin A.S."/>
            <person name="Torralba M."/>
            <person name="Methe B."/>
            <person name="Sutton G.G."/>
            <person name="Strausberg R.L."/>
            <person name="Nelson K.E."/>
        </authorList>
    </citation>
    <scope>NUCLEOTIDE SEQUENCE [LARGE SCALE GENOMIC DNA]</scope>
    <source>
        <strain evidence="8 9">60-3</strain>
    </source>
</reference>
<dbReference type="RefSeq" id="WP_007364716.1">
    <property type="nucleotide sequence ID" value="NZ_ACLR01000059.1"/>
</dbReference>
<accession>C2MA19</accession>